<feature type="transmembrane region" description="Helical" evidence="5">
    <location>
        <begin position="379"/>
        <end position="410"/>
    </location>
</feature>
<keyword evidence="4 5" id="KW-0472">Membrane</keyword>
<evidence type="ECO:0000256" key="5">
    <source>
        <dbReference type="RuleBase" id="RU363032"/>
    </source>
</evidence>
<reference evidence="7" key="1">
    <citation type="submission" date="2019-02" db="EMBL/GenBank/DDBJ databases">
        <title>A novel Candidatus Liberibacter species associated with the New Zealand native fuchsia psyllid, Ctenarytaina fuchsiae.</title>
        <authorList>
            <person name="Thompson S.M."/>
            <person name="Jorgensen N."/>
            <person name="David C."/>
            <person name="Bulman S.R."/>
            <person name="Smith G.R."/>
        </authorList>
    </citation>
    <scope>NUCLEOTIDE SEQUENCE</scope>
    <source>
        <strain evidence="7">Oxford</strain>
    </source>
</reference>
<evidence type="ECO:0000256" key="1">
    <source>
        <dbReference type="ARBA" id="ARBA00004651"/>
    </source>
</evidence>
<dbReference type="PANTHER" id="PTHR42744:SF1">
    <property type="entry name" value="BINDING-PROTEIN-DEPENDENT TRANSPORT SYSTEMS INNER MEMBRANE COMPONENT"/>
    <property type="match status" value="1"/>
</dbReference>
<dbReference type="CDD" id="cd06261">
    <property type="entry name" value="TM_PBP2"/>
    <property type="match status" value="2"/>
</dbReference>
<feature type="transmembrane region" description="Helical" evidence="5">
    <location>
        <begin position="240"/>
        <end position="260"/>
    </location>
</feature>
<feature type="transmembrane region" description="Helical" evidence="5">
    <location>
        <begin position="422"/>
        <end position="444"/>
    </location>
</feature>
<comment type="similarity">
    <text evidence="5">Belongs to the binding-protein-dependent transport system permease family.</text>
</comment>
<proteinExistence type="inferred from homology"/>
<feature type="transmembrane region" description="Helical" evidence="5">
    <location>
        <begin position="72"/>
        <end position="91"/>
    </location>
</feature>
<gene>
    <name evidence="7" type="ORF">EU981_02145</name>
</gene>
<dbReference type="PANTHER" id="PTHR42744">
    <property type="entry name" value="BINDING-PROTEIN-DEPENDENT TRANSPORT SYSTEMS INNER MEMBRANE COMPONENT"/>
    <property type="match status" value="1"/>
</dbReference>
<sequence length="587" mass="66917">MSVYNFLPLSVSRDIAPNIFDFLAFILVIGIIILFLHGVHEATVSSNIVDIVPISLDVIYLPAYAFRTTLRMLIAIVISLLFTFAYATLAAKSRRLGMVLIPILDVMQSIPILGFLTFTVFFFMNLYPGRVIGAELAAIFAIFTSQVWNMTFSLYQSLCNIPKDLEESSRSFHLSGWKKFWKLDVPFSMPGLVWNMMMSMSGSWFFVVASEMIVVGDTVVSLPGIGSYVSLAIIEQNLSAIFYAMVTMFCVIMLYDQLLFRPIICWSDKFHLERTTLTHFSDSWVLSLFRKTQLLRFIGYNSYKIVLPFSSSLKKLFCIFKKMRHYFPDHFTLFVHNQKISFIVDIIWLFTVCSVTLGVAWTAFEYVSESLTYNDLLNAFWLGCITMVRVVVLIVIVTIIWVPIGVWIGLRPRIAHTIQPFAQFLAAFPSNIFFPLMVSVIVYYNLNPNIWLSPLMILGTQWYILFNVIAGTIAFPDDLKEAAKSFHVTGWRWWKCVILPGIFPYYVTGAITACGGAWNASIISEVVNWGSVKIRAIGLGAYITQATEEGTMPEVVLGVSVMCCFVLFLNRFLWRPLHVYGERNFRF</sequence>
<name>A0A937AIX4_9HYPH</name>
<dbReference type="AlphaFoldDB" id="A0A937AIX4"/>
<comment type="subcellular location">
    <subcellularLocation>
        <location evidence="1 5">Cell membrane</location>
        <topology evidence="1 5">Multi-pass membrane protein</topology>
    </subcellularLocation>
</comment>
<accession>A0A937AIX4</accession>
<feature type="domain" description="ABC transmembrane type-1" evidence="6">
    <location>
        <begin position="65"/>
        <end position="260"/>
    </location>
</feature>
<dbReference type="InterPro" id="IPR035906">
    <property type="entry name" value="MetI-like_sf"/>
</dbReference>
<dbReference type="EMBL" id="SEOL01000003">
    <property type="protein sequence ID" value="MBL0848889.1"/>
    <property type="molecule type" value="Genomic_DNA"/>
</dbReference>
<dbReference type="Pfam" id="PF00528">
    <property type="entry name" value="BPD_transp_1"/>
    <property type="match status" value="2"/>
</dbReference>
<dbReference type="InterPro" id="IPR000515">
    <property type="entry name" value="MetI-like"/>
</dbReference>
<dbReference type="SUPFAM" id="SSF161098">
    <property type="entry name" value="MetI-like"/>
    <property type="match status" value="2"/>
</dbReference>
<feature type="transmembrane region" description="Helical" evidence="5">
    <location>
        <begin position="15"/>
        <end position="36"/>
    </location>
</feature>
<feature type="transmembrane region" description="Helical" evidence="5">
    <location>
        <begin position="555"/>
        <end position="574"/>
    </location>
</feature>
<dbReference type="GO" id="GO:0055085">
    <property type="term" value="P:transmembrane transport"/>
    <property type="evidence" value="ECO:0007669"/>
    <property type="project" value="InterPro"/>
</dbReference>
<keyword evidence="2 5" id="KW-0812">Transmembrane</keyword>
<feature type="transmembrane region" description="Helical" evidence="5">
    <location>
        <begin position="496"/>
        <end position="518"/>
    </location>
</feature>
<evidence type="ECO:0000313" key="7">
    <source>
        <dbReference type="EMBL" id="MBL0848889.1"/>
    </source>
</evidence>
<evidence type="ECO:0000313" key="8">
    <source>
        <dbReference type="Proteomes" id="UP000736856"/>
    </source>
</evidence>
<feature type="transmembrane region" description="Helical" evidence="5">
    <location>
        <begin position="136"/>
        <end position="155"/>
    </location>
</feature>
<organism evidence="7 8">
    <name type="scientific">Candidatus Liberibacter ctenarytainae</name>
    <dbReference type="NCBI Taxonomy" id="2020335"/>
    <lineage>
        <taxon>Bacteria</taxon>
        <taxon>Pseudomonadati</taxon>
        <taxon>Pseudomonadota</taxon>
        <taxon>Alphaproteobacteria</taxon>
        <taxon>Hyphomicrobiales</taxon>
        <taxon>Rhizobiaceae</taxon>
        <taxon>Liberibacter</taxon>
    </lineage>
</organism>
<dbReference type="Gene3D" id="1.10.3720.10">
    <property type="entry name" value="MetI-like"/>
    <property type="match status" value="2"/>
</dbReference>
<feature type="transmembrane region" description="Helical" evidence="5">
    <location>
        <begin position="342"/>
        <end position="364"/>
    </location>
</feature>
<feature type="transmembrane region" description="Helical" evidence="5">
    <location>
        <begin position="204"/>
        <end position="234"/>
    </location>
</feature>
<evidence type="ECO:0000256" key="3">
    <source>
        <dbReference type="ARBA" id="ARBA00022989"/>
    </source>
</evidence>
<feature type="domain" description="ABC transmembrane type-1" evidence="6">
    <location>
        <begin position="387"/>
        <end position="574"/>
    </location>
</feature>
<evidence type="ECO:0000256" key="2">
    <source>
        <dbReference type="ARBA" id="ARBA00022692"/>
    </source>
</evidence>
<dbReference type="PROSITE" id="PS50928">
    <property type="entry name" value="ABC_TM1"/>
    <property type="match status" value="2"/>
</dbReference>
<keyword evidence="3 5" id="KW-1133">Transmembrane helix</keyword>
<evidence type="ECO:0000256" key="4">
    <source>
        <dbReference type="ARBA" id="ARBA00023136"/>
    </source>
</evidence>
<keyword evidence="5" id="KW-0813">Transport</keyword>
<protein>
    <submittedName>
        <fullName evidence="7">ABC transporter permease subunit</fullName>
    </submittedName>
</protein>
<dbReference type="GO" id="GO:0005886">
    <property type="term" value="C:plasma membrane"/>
    <property type="evidence" value="ECO:0007669"/>
    <property type="project" value="UniProtKB-SubCell"/>
</dbReference>
<feature type="transmembrane region" description="Helical" evidence="5">
    <location>
        <begin position="450"/>
        <end position="475"/>
    </location>
</feature>
<comment type="caution">
    <text evidence="7">The sequence shown here is derived from an EMBL/GenBank/DDBJ whole genome shotgun (WGS) entry which is preliminary data.</text>
</comment>
<feature type="transmembrane region" description="Helical" evidence="5">
    <location>
        <begin position="103"/>
        <end position="124"/>
    </location>
</feature>
<dbReference type="Proteomes" id="UP000736856">
    <property type="component" value="Unassembled WGS sequence"/>
</dbReference>
<evidence type="ECO:0000259" key="6">
    <source>
        <dbReference type="PROSITE" id="PS50928"/>
    </source>
</evidence>